<evidence type="ECO:0000256" key="2">
    <source>
        <dbReference type="ARBA" id="ARBA00022448"/>
    </source>
</evidence>
<comment type="caution">
    <text evidence="4">The sequence shown here is derived from an EMBL/GenBank/DDBJ whole genome shotgun (WGS) entry which is preliminary data.</text>
</comment>
<dbReference type="Pfam" id="PF13304">
    <property type="entry name" value="AAA_21"/>
    <property type="match status" value="1"/>
</dbReference>
<gene>
    <name evidence="4" type="ORF">NBRC111894_327</name>
</gene>
<dbReference type="InterPro" id="IPR003959">
    <property type="entry name" value="ATPase_AAA_core"/>
</dbReference>
<comment type="similarity">
    <text evidence="1">Belongs to the ABC transporter superfamily.</text>
</comment>
<keyword evidence="2" id="KW-0813">Transport</keyword>
<accession>A0A4Y1Z6V6</accession>
<dbReference type="PANTHER" id="PTHR43335">
    <property type="entry name" value="ABC TRANSPORTER, ATP-BINDING PROTEIN"/>
    <property type="match status" value="1"/>
</dbReference>
<sequence>MKRYSLGMRQRLGVAQALLHHPSVLILDEPTNGLDPQGIHDLRNYLHELSRKENVAVIVSSHLLSEMQLMCDRIGILQKGKLVGVEKVNEFIEKGAAKYGFRLMMVA</sequence>
<name>A0A4Y1Z6V6_9BACL</name>
<evidence type="ECO:0000313" key="5">
    <source>
        <dbReference type="Proteomes" id="UP000319716"/>
    </source>
</evidence>
<dbReference type="GO" id="GO:0016887">
    <property type="term" value="F:ATP hydrolysis activity"/>
    <property type="evidence" value="ECO:0007669"/>
    <property type="project" value="InterPro"/>
</dbReference>
<organism evidence="4 5">
    <name type="scientific">Sporolactobacillus inulinus</name>
    <dbReference type="NCBI Taxonomy" id="2078"/>
    <lineage>
        <taxon>Bacteria</taxon>
        <taxon>Bacillati</taxon>
        <taxon>Bacillota</taxon>
        <taxon>Bacilli</taxon>
        <taxon>Bacillales</taxon>
        <taxon>Sporolactobacillaceae</taxon>
        <taxon>Sporolactobacillus</taxon>
    </lineage>
</organism>
<dbReference type="SUPFAM" id="SSF52540">
    <property type="entry name" value="P-loop containing nucleoside triphosphate hydrolases"/>
    <property type="match status" value="1"/>
</dbReference>
<dbReference type="Proteomes" id="UP000319716">
    <property type="component" value="Unassembled WGS sequence"/>
</dbReference>
<dbReference type="AlphaFoldDB" id="A0A4Y1Z6V6"/>
<dbReference type="PANTHER" id="PTHR43335:SF4">
    <property type="entry name" value="ABC TRANSPORTER, ATP-BINDING PROTEIN"/>
    <property type="match status" value="1"/>
</dbReference>
<keyword evidence="4" id="KW-0067">ATP-binding</keyword>
<dbReference type="GO" id="GO:0005524">
    <property type="term" value="F:ATP binding"/>
    <property type="evidence" value="ECO:0007669"/>
    <property type="project" value="UniProtKB-KW"/>
</dbReference>
<dbReference type="Gene3D" id="3.40.50.300">
    <property type="entry name" value="P-loop containing nucleotide triphosphate hydrolases"/>
    <property type="match status" value="1"/>
</dbReference>
<dbReference type="InterPro" id="IPR027417">
    <property type="entry name" value="P-loop_NTPase"/>
</dbReference>
<keyword evidence="4" id="KW-0547">Nucleotide-binding</keyword>
<evidence type="ECO:0000256" key="1">
    <source>
        <dbReference type="ARBA" id="ARBA00005417"/>
    </source>
</evidence>
<reference evidence="4 5" key="1">
    <citation type="submission" date="2017-11" db="EMBL/GenBank/DDBJ databases">
        <title>Draft Genome Sequence of Sporolactobacillus inulinus NBRC 111894 Isolated from Koso, a Japanese Sugar-Vegetable Fermented Beverage.</title>
        <authorList>
            <person name="Chiou T.Y."/>
            <person name="Oshima K."/>
            <person name="Suda W."/>
            <person name="Hattori M."/>
            <person name="Takahashi T."/>
        </authorList>
    </citation>
    <scope>NUCLEOTIDE SEQUENCE [LARGE SCALE GENOMIC DNA]</scope>
    <source>
        <strain evidence="4 5">NBRC111894</strain>
    </source>
</reference>
<dbReference type="EMBL" id="BEXB01000002">
    <property type="protein sequence ID" value="GAY74773.1"/>
    <property type="molecule type" value="Genomic_DNA"/>
</dbReference>
<proteinExistence type="inferred from homology"/>
<protein>
    <submittedName>
        <fullName evidence="4">ABC transporter, ATP-binding protein</fullName>
    </submittedName>
</protein>
<evidence type="ECO:0000259" key="3">
    <source>
        <dbReference type="Pfam" id="PF13304"/>
    </source>
</evidence>
<evidence type="ECO:0000313" key="4">
    <source>
        <dbReference type="EMBL" id="GAY74773.1"/>
    </source>
</evidence>
<feature type="domain" description="ATPase AAA-type core" evidence="3">
    <location>
        <begin position="4"/>
        <end position="63"/>
    </location>
</feature>